<dbReference type="Proteomes" id="UP001165740">
    <property type="component" value="Chromosome 11"/>
</dbReference>
<proteinExistence type="predicted"/>
<feature type="transmembrane region" description="Helical" evidence="8">
    <location>
        <begin position="70"/>
        <end position="90"/>
    </location>
</feature>
<dbReference type="RefSeq" id="XP_055860848.1">
    <property type="nucleotide sequence ID" value="XM_056004873.1"/>
</dbReference>
<keyword evidence="10" id="KW-1185">Reference proteome</keyword>
<dbReference type="AlphaFoldDB" id="A0A9W2YDM6"/>
<feature type="transmembrane region" description="Helical" evidence="8">
    <location>
        <begin position="154"/>
        <end position="175"/>
    </location>
</feature>
<keyword evidence="7" id="KW-0807">Transducer</keyword>
<evidence type="ECO:0000313" key="11">
    <source>
        <dbReference type="RefSeq" id="XP_055860848.1"/>
    </source>
</evidence>
<dbReference type="PRINTS" id="PR00237">
    <property type="entry name" value="GPCRRHODOPSN"/>
</dbReference>
<reference evidence="11" key="1">
    <citation type="submission" date="2025-08" db="UniProtKB">
        <authorList>
            <consortium name="RefSeq"/>
        </authorList>
    </citation>
    <scope>IDENTIFICATION</scope>
</reference>
<feature type="transmembrane region" description="Helical" evidence="8">
    <location>
        <begin position="116"/>
        <end position="133"/>
    </location>
</feature>
<evidence type="ECO:0000256" key="4">
    <source>
        <dbReference type="ARBA" id="ARBA00023040"/>
    </source>
</evidence>
<feature type="transmembrane region" description="Helical" evidence="8">
    <location>
        <begin position="308"/>
        <end position="325"/>
    </location>
</feature>
<protein>
    <submittedName>
        <fullName evidence="11">Growth hormone secretagogue receptor type 1-like</fullName>
    </submittedName>
</protein>
<sequence>MSCPGICTMNITSDEGTHNLLDVSDTIYTAFDILINCFLAQALAWFGFLGNILNICVLSQQGMRDTTNLLLLYLAVSDLIFSILTIAYRIQNIVFYVDRHLSVTILSYYYEIFDNIKYTALFSGTYLITMLSVERMFAVCFPFQVSRIVTRFRIKICAFIITFIIFVIQLPLYGLTYLDLYIVDNATEMRRYVTNFTLNNYDFLKNFYLSTFVNVYSMVIPIVIVMVCSIMTITTIKMSFKNTRKLSTNSQLKRTKEIRSVKLSLVLSTSLISLVLVPSGCIETVLITNRPSVHLSEKAYRLLFSSDQILYIMNSSCNFILYVLTSQKFTKTLTKMFVLKK</sequence>
<comment type="subcellular location">
    <subcellularLocation>
        <location evidence="1">Membrane</location>
        <topology evidence="1">Multi-pass membrane protein</topology>
    </subcellularLocation>
</comment>
<dbReference type="Gene3D" id="1.20.1070.10">
    <property type="entry name" value="Rhodopsin 7-helix transmembrane proteins"/>
    <property type="match status" value="1"/>
</dbReference>
<name>A0A9W2YDM6_BIOGL</name>
<evidence type="ECO:0000256" key="8">
    <source>
        <dbReference type="SAM" id="Phobius"/>
    </source>
</evidence>
<keyword evidence="6" id="KW-0675">Receptor</keyword>
<dbReference type="Pfam" id="PF00001">
    <property type="entry name" value="7tm_1"/>
    <property type="match status" value="1"/>
</dbReference>
<dbReference type="InterPro" id="IPR017452">
    <property type="entry name" value="GPCR_Rhodpsn_7TM"/>
</dbReference>
<keyword evidence="3 8" id="KW-1133">Transmembrane helix</keyword>
<evidence type="ECO:0000256" key="7">
    <source>
        <dbReference type="ARBA" id="ARBA00023224"/>
    </source>
</evidence>
<dbReference type="InterPro" id="IPR000276">
    <property type="entry name" value="GPCR_Rhodpsn"/>
</dbReference>
<dbReference type="PANTHER" id="PTHR24243:SF230">
    <property type="entry name" value="G-PROTEIN COUPLED RECEPTORS FAMILY 1 PROFILE DOMAIN-CONTAINING PROTEIN"/>
    <property type="match status" value="1"/>
</dbReference>
<evidence type="ECO:0000313" key="10">
    <source>
        <dbReference type="Proteomes" id="UP001165740"/>
    </source>
</evidence>
<dbReference type="PANTHER" id="PTHR24243">
    <property type="entry name" value="G-PROTEIN COUPLED RECEPTOR"/>
    <property type="match status" value="1"/>
</dbReference>
<dbReference type="OrthoDB" id="6286925at2759"/>
<feature type="transmembrane region" description="Helical" evidence="8">
    <location>
        <begin position="33"/>
        <end position="58"/>
    </location>
</feature>
<accession>A0A9W2YDM6</accession>
<keyword evidence="5 8" id="KW-0472">Membrane</keyword>
<dbReference type="SUPFAM" id="SSF81321">
    <property type="entry name" value="Family A G protein-coupled receptor-like"/>
    <property type="match status" value="1"/>
</dbReference>
<feature type="domain" description="G-protein coupled receptors family 1 profile" evidence="9">
    <location>
        <begin position="50"/>
        <end position="322"/>
    </location>
</feature>
<evidence type="ECO:0000259" key="9">
    <source>
        <dbReference type="PROSITE" id="PS50262"/>
    </source>
</evidence>
<organism evidence="10 11">
    <name type="scientific">Biomphalaria glabrata</name>
    <name type="common">Bloodfluke planorb</name>
    <name type="synonym">Freshwater snail</name>
    <dbReference type="NCBI Taxonomy" id="6526"/>
    <lineage>
        <taxon>Eukaryota</taxon>
        <taxon>Metazoa</taxon>
        <taxon>Spiralia</taxon>
        <taxon>Lophotrochozoa</taxon>
        <taxon>Mollusca</taxon>
        <taxon>Gastropoda</taxon>
        <taxon>Heterobranchia</taxon>
        <taxon>Euthyneura</taxon>
        <taxon>Panpulmonata</taxon>
        <taxon>Hygrophila</taxon>
        <taxon>Lymnaeoidea</taxon>
        <taxon>Planorbidae</taxon>
        <taxon>Biomphalaria</taxon>
    </lineage>
</organism>
<gene>
    <name evidence="11" type="primary">LOC106057931</name>
</gene>
<evidence type="ECO:0000256" key="1">
    <source>
        <dbReference type="ARBA" id="ARBA00004141"/>
    </source>
</evidence>
<keyword evidence="4" id="KW-0297">G-protein coupled receptor</keyword>
<evidence type="ECO:0000256" key="3">
    <source>
        <dbReference type="ARBA" id="ARBA00022989"/>
    </source>
</evidence>
<feature type="transmembrane region" description="Helical" evidence="8">
    <location>
        <begin position="215"/>
        <end position="240"/>
    </location>
</feature>
<dbReference type="PROSITE" id="PS50262">
    <property type="entry name" value="G_PROTEIN_RECEP_F1_2"/>
    <property type="match status" value="1"/>
</dbReference>
<evidence type="ECO:0000256" key="2">
    <source>
        <dbReference type="ARBA" id="ARBA00022692"/>
    </source>
</evidence>
<dbReference type="GeneID" id="106057931"/>
<feature type="transmembrane region" description="Helical" evidence="8">
    <location>
        <begin position="261"/>
        <end position="288"/>
    </location>
</feature>
<dbReference type="GO" id="GO:0005886">
    <property type="term" value="C:plasma membrane"/>
    <property type="evidence" value="ECO:0007669"/>
    <property type="project" value="TreeGrafter"/>
</dbReference>
<dbReference type="GO" id="GO:0004930">
    <property type="term" value="F:G protein-coupled receptor activity"/>
    <property type="evidence" value="ECO:0007669"/>
    <property type="project" value="UniProtKB-KW"/>
</dbReference>
<keyword evidence="2 8" id="KW-0812">Transmembrane</keyword>
<evidence type="ECO:0000256" key="6">
    <source>
        <dbReference type="ARBA" id="ARBA00023170"/>
    </source>
</evidence>
<evidence type="ECO:0000256" key="5">
    <source>
        <dbReference type="ARBA" id="ARBA00023136"/>
    </source>
</evidence>